<gene>
    <name evidence="1" type="ordered locus">cgR_1101</name>
</gene>
<dbReference type="Proteomes" id="UP000006698">
    <property type="component" value="Chromosome"/>
</dbReference>
<evidence type="ECO:0000313" key="1">
    <source>
        <dbReference type="EMBL" id="BAF54078.1"/>
    </source>
</evidence>
<dbReference type="EMBL" id="AP009044">
    <property type="protein sequence ID" value="BAF54078.1"/>
    <property type="molecule type" value="Genomic_DNA"/>
</dbReference>
<dbReference type="KEGG" id="cgt:cgR_1101"/>
<proteinExistence type="predicted"/>
<name>A0AB72V9L5_CORGB</name>
<protein>
    <submittedName>
        <fullName evidence="1">Uncharacterized protein</fullName>
    </submittedName>
</protein>
<dbReference type="AlphaFoldDB" id="A0AB72V9L5"/>
<organism evidence="1">
    <name type="scientific">Corynebacterium glutamicum (strain R)</name>
    <dbReference type="NCBI Taxonomy" id="340322"/>
    <lineage>
        <taxon>Bacteria</taxon>
        <taxon>Bacillati</taxon>
        <taxon>Actinomycetota</taxon>
        <taxon>Actinomycetes</taxon>
        <taxon>Mycobacteriales</taxon>
        <taxon>Corynebacteriaceae</taxon>
        <taxon>Corynebacterium</taxon>
    </lineage>
</organism>
<accession>A0AB72V9L5</accession>
<reference evidence="1" key="1">
    <citation type="journal article" date="2007" name="Microbiology">
        <title>Comparative analysis of the Corynebacterium glutamicum group and complete genome sequence of strain R.</title>
        <authorList>
            <person name="Yukawa H."/>
            <person name="Omumasaba C.A."/>
            <person name="Nonaka H."/>
            <person name="Kos P."/>
            <person name="Okai N."/>
            <person name="Suzuki N."/>
            <person name="Suda M."/>
            <person name="Tsuge Y."/>
            <person name="Watanabe J."/>
            <person name="Ikeda Y."/>
            <person name="Vertes A.A."/>
            <person name="Inui M."/>
        </authorList>
    </citation>
    <scope>NUCLEOTIDE SEQUENCE</scope>
    <source>
        <strain evidence="1">R</strain>
    </source>
</reference>
<sequence length="153" mass="17140">MELSVHTPLEEFHQILTRLRIQLLAEHAHRSTPSPAWTPTTPGLFTYDDEAFSGVIIRKFPSSTTSERWLIIGSDWEEISAFQSKEKGHLHISPAAPEWTGLVSLEDFYPYRGSVIGDAPSSVTWFEDGIWHVSEERNNGTPSIPTDPGPTNP</sequence>